<evidence type="ECO:0000256" key="7">
    <source>
        <dbReference type="ARBA" id="ARBA00047899"/>
    </source>
</evidence>
<protein>
    <recommendedName>
        <fullName evidence="1">non-specific serine/threonine protein kinase</fullName>
        <ecNumber evidence="1">2.7.11.1</ecNumber>
    </recommendedName>
</protein>
<evidence type="ECO:0000313" key="14">
    <source>
        <dbReference type="Proteomes" id="UP000321353"/>
    </source>
</evidence>
<dbReference type="Gene3D" id="1.10.510.10">
    <property type="entry name" value="Transferase(Phosphotransferase) domain 1"/>
    <property type="match status" value="1"/>
</dbReference>
<keyword evidence="11" id="KW-0472">Membrane</keyword>
<dbReference type="EMBL" id="CP036264">
    <property type="protein sequence ID" value="QEF97429.1"/>
    <property type="molecule type" value="Genomic_DNA"/>
</dbReference>
<evidence type="ECO:0000256" key="2">
    <source>
        <dbReference type="ARBA" id="ARBA00022527"/>
    </source>
</evidence>
<evidence type="ECO:0000256" key="9">
    <source>
        <dbReference type="PROSITE-ProRule" id="PRU10141"/>
    </source>
</evidence>
<evidence type="ECO:0000259" key="12">
    <source>
        <dbReference type="PROSITE" id="PS50011"/>
    </source>
</evidence>
<feature type="compositionally biased region" description="Basic and acidic residues" evidence="10">
    <location>
        <begin position="1"/>
        <end position="25"/>
    </location>
</feature>
<evidence type="ECO:0000256" key="11">
    <source>
        <dbReference type="SAM" id="Phobius"/>
    </source>
</evidence>
<feature type="region of interest" description="Disordered" evidence="10">
    <location>
        <begin position="1"/>
        <end position="86"/>
    </location>
</feature>
<dbReference type="Proteomes" id="UP000321353">
    <property type="component" value="Chromosome"/>
</dbReference>
<evidence type="ECO:0000256" key="3">
    <source>
        <dbReference type="ARBA" id="ARBA00022679"/>
    </source>
</evidence>
<dbReference type="InterPro" id="IPR000719">
    <property type="entry name" value="Prot_kinase_dom"/>
</dbReference>
<keyword evidence="5 13" id="KW-0418">Kinase</keyword>
<dbReference type="SUPFAM" id="SSF56112">
    <property type="entry name" value="Protein kinase-like (PK-like)"/>
    <property type="match status" value="1"/>
</dbReference>
<comment type="catalytic activity">
    <reaction evidence="7">
        <text>L-threonyl-[protein] + ATP = O-phospho-L-threonyl-[protein] + ADP + H(+)</text>
        <dbReference type="Rhea" id="RHEA:46608"/>
        <dbReference type="Rhea" id="RHEA-COMP:11060"/>
        <dbReference type="Rhea" id="RHEA-COMP:11605"/>
        <dbReference type="ChEBI" id="CHEBI:15378"/>
        <dbReference type="ChEBI" id="CHEBI:30013"/>
        <dbReference type="ChEBI" id="CHEBI:30616"/>
        <dbReference type="ChEBI" id="CHEBI:61977"/>
        <dbReference type="ChEBI" id="CHEBI:456216"/>
        <dbReference type="EC" id="2.7.11.1"/>
    </reaction>
</comment>
<dbReference type="GO" id="GO:0004674">
    <property type="term" value="F:protein serine/threonine kinase activity"/>
    <property type="evidence" value="ECO:0007669"/>
    <property type="project" value="UniProtKB-KW"/>
</dbReference>
<reference evidence="13 14" key="1">
    <citation type="submission" date="2019-02" db="EMBL/GenBank/DDBJ databases">
        <title>Planctomycetal bacteria perform biofilm scaping via a novel small molecule.</title>
        <authorList>
            <person name="Jeske O."/>
            <person name="Boedeker C."/>
            <person name="Wiegand S."/>
            <person name="Breitling P."/>
            <person name="Kallscheuer N."/>
            <person name="Jogler M."/>
            <person name="Rohde M."/>
            <person name="Petersen J."/>
            <person name="Medema M.H."/>
            <person name="Surup F."/>
            <person name="Jogler C."/>
        </authorList>
    </citation>
    <scope>NUCLEOTIDE SEQUENCE [LARGE SCALE GENOMIC DNA]</scope>
    <source>
        <strain evidence="13 14">Mal15</strain>
    </source>
</reference>
<keyword evidence="11" id="KW-1133">Transmembrane helix</keyword>
<dbReference type="PROSITE" id="PS50011">
    <property type="entry name" value="PROTEIN_KINASE_DOM"/>
    <property type="match status" value="1"/>
</dbReference>
<dbReference type="Gene3D" id="3.30.200.20">
    <property type="entry name" value="Phosphorylase Kinase, domain 1"/>
    <property type="match status" value="1"/>
</dbReference>
<dbReference type="AlphaFoldDB" id="A0A5B9MA71"/>
<keyword evidence="6 9" id="KW-0067">ATP-binding</keyword>
<dbReference type="InterPro" id="IPR017441">
    <property type="entry name" value="Protein_kinase_ATP_BS"/>
</dbReference>
<dbReference type="RefSeq" id="WP_147867108.1">
    <property type="nucleotide sequence ID" value="NZ_CP036264.1"/>
</dbReference>
<dbReference type="PROSITE" id="PS00107">
    <property type="entry name" value="PROTEIN_KINASE_ATP"/>
    <property type="match status" value="1"/>
</dbReference>
<gene>
    <name evidence="13" type="primary">pknB_12</name>
    <name evidence="13" type="ORF">Mal15_14690</name>
</gene>
<evidence type="ECO:0000256" key="10">
    <source>
        <dbReference type="SAM" id="MobiDB-lite"/>
    </source>
</evidence>
<feature type="compositionally biased region" description="Polar residues" evidence="10">
    <location>
        <begin position="26"/>
        <end position="46"/>
    </location>
</feature>
<dbReference type="FunFam" id="1.10.510.10:FF:000021">
    <property type="entry name" value="Serine/threonine protein kinase"/>
    <property type="match status" value="1"/>
</dbReference>
<feature type="binding site" evidence="9">
    <location>
        <position position="135"/>
    </location>
    <ligand>
        <name>ATP</name>
        <dbReference type="ChEBI" id="CHEBI:30616"/>
    </ligand>
</feature>
<organism evidence="13 14">
    <name type="scientific">Stieleria maiorica</name>
    <dbReference type="NCBI Taxonomy" id="2795974"/>
    <lineage>
        <taxon>Bacteria</taxon>
        <taxon>Pseudomonadati</taxon>
        <taxon>Planctomycetota</taxon>
        <taxon>Planctomycetia</taxon>
        <taxon>Pirellulales</taxon>
        <taxon>Pirellulaceae</taxon>
        <taxon>Stieleria</taxon>
    </lineage>
</organism>
<keyword evidence="2" id="KW-0723">Serine/threonine-protein kinase</keyword>
<evidence type="ECO:0000256" key="6">
    <source>
        <dbReference type="ARBA" id="ARBA00022840"/>
    </source>
</evidence>
<feature type="domain" description="Protein kinase" evidence="12">
    <location>
        <begin position="106"/>
        <end position="370"/>
    </location>
</feature>
<dbReference type="CDD" id="cd14014">
    <property type="entry name" value="STKc_PknB_like"/>
    <property type="match status" value="1"/>
</dbReference>
<proteinExistence type="predicted"/>
<feature type="compositionally biased region" description="Gly residues" evidence="10">
    <location>
        <begin position="57"/>
        <end position="68"/>
    </location>
</feature>
<feature type="transmembrane region" description="Helical" evidence="11">
    <location>
        <begin position="411"/>
        <end position="429"/>
    </location>
</feature>
<keyword evidence="11" id="KW-0812">Transmembrane</keyword>
<dbReference type="FunFam" id="3.30.200.20:FF:000035">
    <property type="entry name" value="Serine/threonine protein kinase Stk1"/>
    <property type="match status" value="1"/>
</dbReference>
<dbReference type="GO" id="GO:0005524">
    <property type="term" value="F:ATP binding"/>
    <property type="evidence" value="ECO:0007669"/>
    <property type="project" value="UniProtKB-UniRule"/>
</dbReference>
<evidence type="ECO:0000256" key="1">
    <source>
        <dbReference type="ARBA" id="ARBA00012513"/>
    </source>
</evidence>
<dbReference type="EC" id="2.7.11.1" evidence="1"/>
<keyword evidence="4 9" id="KW-0547">Nucleotide-binding</keyword>
<evidence type="ECO:0000256" key="5">
    <source>
        <dbReference type="ARBA" id="ARBA00022777"/>
    </source>
</evidence>
<dbReference type="InterPro" id="IPR011009">
    <property type="entry name" value="Kinase-like_dom_sf"/>
</dbReference>
<dbReference type="PANTHER" id="PTHR43289:SF6">
    <property type="entry name" value="SERINE_THREONINE-PROTEIN KINASE NEKL-3"/>
    <property type="match status" value="1"/>
</dbReference>
<accession>A0A5B9MA71</accession>
<evidence type="ECO:0000256" key="8">
    <source>
        <dbReference type="ARBA" id="ARBA00048679"/>
    </source>
</evidence>
<name>A0A5B9MA71_9BACT</name>
<evidence type="ECO:0000256" key="4">
    <source>
        <dbReference type="ARBA" id="ARBA00022741"/>
    </source>
</evidence>
<keyword evidence="14" id="KW-1185">Reference proteome</keyword>
<keyword evidence="3 13" id="KW-0808">Transferase</keyword>
<dbReference type="SMART" id="SM00220">
    <property type="entry name" value="S_TKc"/>
    <property type="match status" value="1"/>
</dbReference>
<dbReference type="Pfam" id="PF00069">
    <property type="entry name" value="Pkinase"/>
    <property type="match status" value="1"/>
</dbReference>
<dbReference type="GO" id="GO:0106310">
    <property type="term" value="F:protein serine kinase activity"/>
    <property type="evidence" value="ECO:0007669"/>
    <property type="project" value="RHEA"/>
</dbReference>
<sequence>MNKTAHGDSPDSDSRDSDSPDENSRHTPSSPTAGETPNRSEQQPSGGSEPGATSGNSGDGNPGGGNSGDGNFKAGDGTNHAAAATRDAPTIPLSTASLVGSRLAGYLILSRLGRGGMADVYAARDMALDRDVAIKVLRPDLARDRDYITRFRREAKAAAKLNHSNIVQIYEVGEDVSRHYIAQELISGQNLREYVERNGAVDPEQAIEILYGVASALDAAAIEGITHRDIKPENIMWSKSGSVKVADFGLARWGNDADGSRADLTQAGLTLGTPRYMSPEQVQGLPVDPRSDLYSLGVTMYHLLAGRPPFEADDPLALAFSHVNETPKPLDRVRGDKDVPEWLIAIIAKLLRKDPAERFQSPGELLDALTGDDATQQSNTRRLAGAATATARLQRVADEQKRKRARGRKRALALSLVPLLAIGLGVAAASQVQRPSVADLLRPDQVPRRGSVEEQYLEAAERDDVQAWKAIETYFPPGDSAVMQAYVSKAKLQLARLYLEQNRTAEAEATLVEILNDTTTDRKYRLIALARRVQAAQQTGNKLRVDEAKRQLKAAYSDIKSSNAEAISLFEAVFSGRDRLDLGIDPEPTE</sequence>
<dbReference type="PANTHER" id="PTHR43289">
    <property type="entry name" value="MITOGEN-ACTIVATED PROTEIN KINASE KINASE KINASE 20-RELATED"/>
    <property type="match status" value="1"/>
</dbReference>
<dbReference type="KEGG" id="smam:Mal15_14690"/>
<evidence type="ECO:0000313" key="13">
    <source>
        <dbReference type="EMBL" id="QEF97429.1"/>
    </source>
</evidence>
<comment type="catalytic activity">
    <reaction evidence="8">
        <text>L-seryl-[protein] + ATP = O-phospho-L-seryl-[protein] + ADP + H(+)</text>
        <dbReference type="Rhea" id="RHEA:17989"/>
        <dbReference type="Rhea" id="RHEA-COMP:9863"/>
        <dbReference type="Rhea" id="RHEA-COMP:11604"/>
        <dbReference type="ChEBI" id="CHEBI:15378"/>
        <dbReference type="ChEBI" id="CHEBI:29999"/>
        <dbReference type="ChEBI" id="CHEBI:30616"/>
        <dbReference type="ChEBI" id="CHEBI:83421"/>
        <dbReference type="ChEBI" id="CHEBI:456216"/>
        <dbReference type="EC" id="2.7.11.1"/>
    </reaction>
</comment>